<keyword evidence="6" id="KW-1185">Reference proteome</keyword>
<dbReference type="Pfam" id="PF18405">
    <property type="entry name" value="SLC25_like"/>
    <property type="match status" value="1"/>
</dbReference>
<feature type="region of interest" description="Disordered" evidence="4">
    <location>
        <begin position="457"/>
        <end position="502"/>
    </location>
</feature>
<proteinExistence type="predicted"/>
<feature type="compositionally biased region" description="Basic and acidic residues" evidence="4">
    <location>
        <begin position="490"/>
        <end position="502"/>
    </location>
</feature>
<dbReference type="EMBL" id="LNXU01000032">
    <property type="protein sequence ID" value="KTC71270.1"/>
    <property type="molecule type" value="Genomic_DNA"/>
</dbReference>
<dbReference type="Proteomes" id="UP000054695">
    <property type="component" value="Unassembled WGS sequence"/>
</dbReference>
<evidence type="ECO:0000256" key="2">
    <source>
        <dbReference type="ARBA" id="ARBA00022692"/>
    </source>
</evidence>
<dbReference type="STRING" id="447.Lboz_2847"/>
<reference evidence="5 6" key="1">
    <citation type="submission" date="2015-11" db="EMBL/GenBank/DDBJ databases">
        <title>Genomic analysis of 38 Legionella species identifies large and diverse effector repertoires.</title>
        <authorList>
            <person name="Burstein D."/>
            <person name="Amaro F."/>
            <person name="Zusman T."/>
            <person name="Lifshitz Z."/>
            <person name="Cohen O."/>
            <person name="Gilbert J.A."/>
            <person name="Pupko T."/>
            <person name="Shuman H.A."/>
            <person name="Segal G."/>
        </authorList>
    </citation>
    <scope>NUCLEOTIDE SEQUENCE [LARGE SCALE GENOMIC DNA]</scope>
    <source>
        <strain evidence="5 6">WIGA</strain>
    </source>
</reference>
<name>A0A0W0RJK4_LEGBO</name>
<dbReference type="RefSeq" id="WP_058460429.1">
    <property type="nucleotide sequence ID" value="NZ_CAAAIY010000002.1"/>
</dbReference>
<dbReference type="InterPro" id="IPR041000">
    <property type="entry name" value="Serine_protease"/>
</dbReference>
<comment type="caution">
    <text evidence="5">The sequence shown here is derived from an EMBL/GenBank/DDBJ whole genome shotgun (WGS) entry which is preliminary data.</text>
</comment>
<dbReference type="PATRIC" id="fig|447.4.peg.3030"/>
<dbReference type="SUPFAM" id="SSF103506">
    <property type="entry name" value="Mitochondrial carrier"/>
    <property type="match status" value="1"/>
</dbReference>
<gene>
    <name evidence="5" type="ORF">Lboz_2847</name>
</gene>
<dbReference type="InterPro" id="IPR023395">
    <property type="entry name" value="MCP_dom_sf"/>
</dbReference>
<keyword evidence="3" id="KW-0472">Membrane</keyword>
<keyword evidence="2" id="KW-0812">Transmembrane</keyword>
<dbReference type="GO" id="GO:0016020">
    <property type="term" value="C:membrane"/>
    <property type="evidence" value="ECO:0007669"/>
    <property type="project" value="UniProtKB-SubCell"/>
</dbReference>
<evidence type="ECO:0000256" key="1">
    <source>
        <dbReference type="ARBA" id="ARBA00004370"/>
    </source>
</evidence>
<evidence type="ECO:0000313" key="5">
    <source>
        <dbReference type="EMBL" id="KTC71270.1"/>
    </source>
</evidence>
<dbReference type="OrthoDB" id="5633477at2"/>
<comment type="subcellular location">
    <subcellularLocation>
        <location evidence="1">Membrane</location>
    </subcellularLocation>
</comment>
<accession>A0A0W0RJK4</accession>
<evidence type="ECO:0000256" key="4">
    <source>
        <dbReference type="SAM" id="MobiDB-lite"/>
    </source>
</evidence>
<organism evidence="5 6">
    <name type="scientific">Legionella bozemanae</name>
    <name type="common">Fluoribacter bozemanae</name>
    <dbReference type="NCBI Taxonomy" id="447"/>
    <lineage>
        <taxon>Bacteria</taxon>
        <taxon>Pseudomonadati</taxon>
        <taxon>Pseudomonadota</taxon>
        <taxon>Gammaproteobacteria</taxon>
        <taxon>Legionellales</taxon>
        <taxon>Legionellaceae</taxon>
        <taxon>Legionella</taxon>
    </lineage>
</organism>
<dbReference type="AlphaFoldDB" id="A0A0W0RJK4"/>
<protein>
    <submittedName>
        <fullName evidence="5">Periplasmic ligand-binding sensor domain protein</fullName>
    </submittedName>
</protein>
<evidence type="ECO:0000256" key="3">
    <source>
        <dbReference type="ARBA" id="ARBA00023136"/>
    </source>
</evidence>
<sequence>MQTKKETQVPKTGQPPVTSLWSMPNLSNAPWLVTPLEVVKQKLQTQKTYQQPVWSVSSIFTSAWYSPFEVVKQSLKTTKQPSVWSIPSWYSPFEIVKQTLQTQKTKQQPVTPSVWNLPTIYPFPGIMPLDLLKQQVQTSKTKPSHKPETSGVGGLPSYAWSAMPSMETIQQQLWNGANFVTVALATSFSIVAVQSPVKTVLVNLSKSGNMVPTYQGGIWGFMRAMYAGTSASISGSVIRTGYVTGAKGGSKPLEEGIHEANKEEGKKYSATNYTYVMAMALGDILVTQIPESLSTLKKVPGLLPPDFVWKTPNNAWKLMMGGFIPRYGSGMVNFAALCILEERIAKGLPIQDKNVAHFTSGMFSGMAAAFFSYPFTSFKDYALVQSTVKDGRLHNVSTIKLTQELFYCFIENPGASLKSFGSMALKQVPIRMGLTGVIFALVAGVGETMGQEPLEKVVPKKCQPSPGKSKHSMFAPKETTTPRIEEVEETNEKDKSTSSKLD</sequence>
<evidence type="ECO:0000313" key="6">
    <source>
        <dbReference type="Proteomes" id="UP000054695"/>
    </source>
</evidence>